<feature type="region of interest" description="Disordered" evidence="1">
    <location>
        <begin position="1"/>
        <end position="32"/>
    </location>
</feature>
<evidence type="ECO:0000256" key="1">
    <source>
        <dbReference type="SAM" id="MobiDB-lite"/>
    </source>
</evidence>
<keyword evidence="3" id="KW-1185">Reference proteome</keyword>
<comment type="caution">
    <text evidence="2">The sequence shown here is derived from an EMBL/GenBank/DDBJ whole genome shotgun (WGS) entry which is preliminary data.</text>
</comment>
<accession>A0A9Q3DFX1</accession>
<reference evidence="2" key="1">
    <citation type="submission" date="2021-03" db="EMBL/GenBank/DDBJ databases">
        <title>Draft genome sequence of rust myrtle Austropuccinia psidii MF-1, a brazilian biotype.</title>
        <authorList>
            <person name="Quecine M.C."/>
            <person name="Pachon D.M.R."/>
            <person name="Bonatelli M.L."/>
            <person name="Correr F.H."/>
            <person name="Franceschini L.M."/>
            <person name="Leite T.F."/>
            <person name="Margarido G.R.A."/>
            <person name="Almeida C.A."/>
            <person name="Ferrarezi J.A."/>
            <person name="Labate C.A."/>
        </authorList>
    </citation>
    <scope>NUCLEOTIDE SEQUENCE</scope>
    <source>
        <strain evidence="2">MF-1</strain>
    </source>
</reference>
<gene>
    <name evidence="2" type="ORF">O181_042184</name>
</gene>
<evidence type="ECO:0000313" key="3">
    <source>
        <dbReference type="Proteomes" id="UP000765509"/>
    </source>
</evidence>
<dbReference type="EMBL" id="AVOT02016838">
    <property type="protein sequence ID" value="MBW0502469.1"/>
    <property type="molecule type" value="Genomic_DNA"/>
</dbReference>
<feature type="compositionally biased region" description="Polar residues" evidence="1">
    <location>
        <begin position="1"/>
        <end position="16"/>
    </location>
</feature>
<proteinExistence type="predicted"/>
<sequence>MGQLTQEVFPRRNSQAPEFKNPSMKAPDSSYGTQAHKSRGFLQACQLIFHNDKAKFFYDMAKVLYSNYLIAQRARIKIEPYLSIISNEDLSCLLNNWKLFETQLFTHSGDPNELREAEKELLNLRMKESDHFSLYQLYLRILIPRIRHWGEIAQINVYRRGLESRLLDQSASHPVNFDNLSELMEISLKLDTRCC</sequence>
<dbReference type="Proteomes" id="UP000765509">
    <property type="component" value="Unassembled WGS sequence"/>
</dbReference>
<name>A0A9Q3DFX1_9BASI</name>
<dbReference type="AlphaFoldDB" id="A0A9Q3DFX1"/>
<organism evidence="2 3">
    <name type="scientific">Austropuccinia psidii MF-1</name>
    <dbReference type="NCBI Taxonomy" id="1389203"/>
    <lineage>
        <taxon>Eukaryota</taxon>
        <taxon>Fungi</taxon>
        <taxon>Dikarya</taxon>
        <taxon>Basidiomycota</taxon>
        <taxon>Pucciniomycotina</taxon>
        <taxon>Pucciniomycetes</taxon>
        <taxon>Pucciniales</taxon>
        <taxon>Sphaerophragmiaceae</taxon>
        <taxon>Austropuccinia</taxon>
    </lineage>
</organism>
<evidence type="ECO:0000313" key="2">
    <source>
        <dbReference type="EMBL" id="MBW0502469.1"/>
    </source>
</evidence>
<protein>
    <submittedName>
        <fullName evidence="2">Uncharacterized protein</fullName>
    </submittedName>
</protein>